<evidence type="ECO:0000313" key="2">
    <source>
        <dbReference type="Proteomes" id="UP000626109"/>
    </source>
</evidence>
<protein>
    <recommendedName>
        <fullName evidence="3">EF-hand domain-containing protein</fullName>
    </recommendedName>
</protein>
<sequence>QPCGTILKSVSLPDLSSSPSERRTRKGSDLDQSAHWLDVAEAFRQALIIRTGSLIQAYRVMDVSKTGEVDADSFKRGLRELGFVVRLLSCPH</sequence>
<evidence type="ECO:0000313" key="1">
    <source>
        <dbReference type="EMBL" id="CAE8715346.1"/>
    </source>
</evidence>
<dbReference type="EMBL" id="CAJNNW010032765">
    <property type="protein sequence ID" value="CAE8715346.1"/>
    <property type="molecule type" value="Genomic_DNA"/>
</dbReference>
<organism evidence="1 2">
    <name type="scientific">Polarella glacialis</name>
    <name type="common">Dinoflagellate</name>
    <dbReference type="NCBI Taxonomy" id="89957"/>
    <lineage>
        <taxon>Eukaryota</taxon>
        <taxon>Sar</taxon>
        <taxon>Alveolata</taxon>
        <taxon>Dinophyceae</taxon>
        <taxon>Suessiales</taxon>
        <taxon>Suessiaceae</taxon>
        <taxon>Polarella</taxon>
    </lineage>
</organism>
<gene>
    <name evidence="1" type="ORF">PGLA2088_LOCUS38487</name>
</gene>
<dbReference type="Proteomes" id="UP000626109">
    <property type="component" value="Unassembled WGS sequence"/>
</dbReference>
<name>A0A813L109_POLGL</name>
<comment type="caution">
    <text evidence="1">The sequence shown here is derived from an EMBL/GenBank/DDBJ whole genome shotgun (WGS) entry which is preliminary data.</text>
</comment>
<dbReference type="AlphaFoldDB" id="A0A813L109"/>
<proteinExistence type="predicted"/>
<feature type="non-terminal residue" evidence="1">
    <location>
        <position position="92"/>
    </location>
</feature>
<reference evidence="1" key="1">
    <citation type="submission" date="2021-02" db="EMBL/GenBank/DDBJ databases">
        <authorList>
            <person name="Dougan E. K."/>
            <person name="Rhodes N."/>
            <person name="Thang M."/>
            <person name="Chan C."/>
        </authorList>
    </citation>
    <scope>NUCLEOTIDE SEQUENCE</scope>
</reference>
<accession>A0A813L109</accession>
<evidence type="ECO:0008006" key="3">
    <source>
        <dbReference type="Google" id="ProtNLM"/>
    </source>
</evidence>